<dbReference type="Proteomes" id="UP000280296">
    <property type="component" value="Unassembled WGS sequence"/>
</dbReference>
<dbReference type="EMBL" id="RYZH01000005">
    <property type="protein sequence ID" value="RUL89056.1"/>
    <property type="molecule type" value="Genomic_DNA"/>
</dbReference>
<reference evidence="1 2" key="2">
    <citation type="submission" date="2019-01" db="EMBL/GenBank/DDBJ databases">
        <title>Tautonia sociabilis, a novel thermotolerant planctomycete of Isosphaeraceae family, isolated from a 4000 m deep subterranean habitat.</title>
        <authorList>
            <person name="Kovaleva O.L."/>
            <person name="Elcheninov A.G."/>
            <person name="Van Heerden E."/>
            <person name="Toshchakov S.V."/>
            <person name="Novikov A."/>
            <person name="Bonch-Osmolovskaya E.A."/>
            <person name="Kublanov I.V."/>
        </authorList>
    </citation>
    <scope>NUCLEOTIDE SEQUENCE [LARGE SCALE GENOMIC DNA]</scope>
    <source>
        <strain evidence="1 2">GM2012</strain>
    </source>
</reference>
<sequence length="203" mass="22510">MSHGNFLCATSTSGTQVGGVWEYPAEHCLFHQPGTIMSDTQLDPETPLGCDGQGFCEDAFLDEEEWPPYRHNPRPGRAGFGAGSMRHEQGMPNGRLDPGVTEPEVVGDDVFFLYCQDFRTLAADGRFIPIRVFWVLFRAPGQPWPQPRGIGRELAREAADEPILDIYHWGGARYADMVIAEPRQEGLPIDVLTVSELPRPAAD</sequence>
<gene>
    <name evidence="1" type="ORF">TsocGM_04165</name>
</gene>
<protein>
    <submittedName>
        <fullName evidence="1">Uncharacterized protein</fullName>
    </submittedName>
</protein>
<comment type="caution">
    <text evidence="1">The sequence shown here is derived from an EMBL/GenBank/DDBJ whole genome shotgun (WGS) entry which is preliminary data.</text>
</comment>
<evidence type="ECO:0000313" key="2">
    <source>
        <dbReference type="Proteomes" id="UP000280296"/>
    </source>
</evidence>
<reference evidence="1 2" key="1">
    <citation type="submission" date="2018-12" db="EMBL/GenBank/DDBJ databases">
        <authorList>
            <person name="Toschakov S.V."/>
        </authorList>
    </citation>
    <scope>NUCLEOTIDE SEQUENCE [LARGE SCALE GENOMIC DNA]</scope>
    <source>
        <strain evidence="1 2">GM2012</strain>
    </source>
</reference>
<accession>A0A432MPN5</accession>
<evidence type="ECO:0000313" key="1">
    <source>
        <dbReference type="EMBL" id="RUL89056.1"/>
    </source>
</evidence>
<dbReference type="RefSeq" id="WP_126724050.1">
    <property type="nucleotide sequence ID" value="NZ_RYZH01000005.1"/>
</dbReference>
<keyword evidence="2" id="KW-1185">Reference proteome</keyword>
<proteinExistence type="predicted"/>
<name>A0A432MPN5_9BACT</name>
<organism evidence="1 2">
    <name type="scientific">Tautonia sociabilis</name>
    <dbReference type="NCBI Taxonomy" id="2080755"/>
    <lineage>
        <taxon>Bacteria</taxon>
        <taxon>Pseudomonadati</taxon>
        <taxon>Planctomycetota</taxon>
        <taxon>Planctomycetia</taxon>
        <taxon>Isosphaerales</taxon>
        <taxon>Isosphaeraceae</taxon>
        <taxon>Tautonia</taxon>
    </lineage>
</organism>
<dbReference type="AlphaFoldDB" id="A0A432MPN5"/>